<evidence type="ECO:0000313" key="2">
    <source>
        <dbReference type="Proteomes" id="UP000628736"/>
    </source>
</evidence>
<keyword evidence="2" id="KW-1185">Reference proteome</keyword>
<gene>
    <name evidence="1" type="ORF">H8S11_02400</name>
</gene>
<accession>A0A8J6M5N0</accession>
<dbReference type="NCBIfam" id="TIGR04076">
    <property type="entry name" value="TIGR04076 family protein"/>
    <property type="match status" value="1"/>
</dbReference>
<protein>
    <submittedName>
        <fullName evidence="1">TIGR04076 family protein</fullName>
    </submittedName>
</protein>
<sequence length="82" mass="8998">MEDHKTKIVVLESGCPHYQAGDEIYFSGAFIEKEKSAELCAVALNAVYPFVYAARRGGSVKPTPVQCPDCGESVVFQVMRLD</sequence>
<comment type="caution">
    <text evidence="1">The sequence shown here is derived from an EMBL/GenBank/DDBJ whole genome shotgun (WGS) entry which is preliminary data.</text>
</comment>
<evidence type="ECO:0000313" key="1">
    <source>
        <dbReference type="EMBL" id="MBC5721674.1"/>
    </source>
</evidence>
<dbReference type="AlphaFoldDB" id="A0A8J6M5N0"/>
<dbReference type="Proteomes" id="UP000628736">
    <property type="component" value="Unassembled WGS sequence"/>
</dbReference>
<dbReference type="RefSeq" id="WP_147572103.1">
    <property type="nucleotide sequence ID" value="NZ_JACOPO010000001.1"/>
</dbReference>
<dbReference type="InterPro" id="IPR023811">
    <property type="entry name" value="CHP04076"/>
</dbReference>
<name>A0A8J6M5N0_9FIRM</name>
<organism evidence="1 2">
    <name type="scientific">Flintibacter hominis</name>
    <dbReference type="NCBI Taxonomy" id="2763048"/>
    <lineage>
        <taxon>Bacteria</taxon>
        <taxon>Bacillati</taxon>
        <taxon>Bacillota</taxon>
        <taxon>Clostridia</taxon>
        <taxon>Eubacteriales</taxon>
        <taxon>Flintibacter</taxon>
    </lineage>
</organism>
<dbReference type="EMBL" id="JACOPO010000001">
    <property type="protein sequence ID" value="MBC5721674.1"/>
    <property type="molecule type" value="Genomic_DNA"/>
</dbReference>
<proteinExistence type="predicted"/>
<reference evidence="1" key="1">
    <citation type="submission" date="2020-08" db="EMBL/GenBank/DDBJ databases">
        <title>Genome public.</title>
        <authorList>
            <person name="Liu C."/>
            <person name="Sun Q."/>
        </authorList>
    </citation>
    <scope>NUCLEOTIDE SEQUENCE</scope>
    <source>
        <strain evidence="1">NSJ-23</strain>
    </source>
</reference>